<keyword evidence="2" id="KW-1185">Reference proteome</keyword>
<name>A0A9W7ARW6_9STRA</name>
<feature type="non-terminal residue" evidence="1">
    <location>
        <position position="1"/>
    </location>
</feature>
<proteinExistence type="predicted"/>
<dbReference type="Proteomes" id="UP001165082">
    <property type="component" value="Unassembled WGS sequence"/>
</dbReference>
<sequence>MLRMSEDAVEVVIEEVAYLNSRVSLTLHFAPSGASYTSLSPLPPGTLHFTAPLFGSVVHRRFGPSGVKFGVREVYRLSSSSSRAIVSYGGNGEGF</sequence>
<organism evidence="1 2">
    <name type="scientific">Triparma retinervis</name>
    <dbReference type="NCBI Taxonomy" id="2557542"/>
    <lineage>
        <taxon>Eukaryota</taxon>
        <taxon>Sar</taxon>
        <taxon>Stramenopiles</taxon>
        <taxon>Ochrophyta</taxon>
        <taxon>Bolidophyceae</taxon>
        <taxon>Parmales</taxon>
        <taxon>Triparmaceae</taxon>
        <taxon>Triparma</taxon>
    </lineage>
</organism>
<dbReference type="EMBL" id="BRXZ01001596">
    <property type="protein sequence ID" value="GMH74880.1"/>
    <property type="molecule type" value="Genomic_DNA"/>
</dbReference>
<accession>A0A9W7ARW6</accession>
<gene>
    <name evidence="1" type="ORF">TrRE_jg1965</name>
</gene>
<dbReference type="AlphaFoldDB" id="A0A9W7ARW6"/>
<evidence type="ECO:0000313" key="2">
    <source>
        <dbReference type="Proteomes" id="UP001165082"/>
    </source>
</evidence>
<evidence type="ECO:0000313" key="1">
    <source>
        <dbReference type="EMBL" id="GMH74880.1"/>
    </source>
</evidence>
<protein>
    <submittedName>
        <fullName evidence="1">Uncharacterized protein</fullName>
    </submittedName>
</protein>
<comment type="caution">
    <text evidence="1">The sequence shown here is derived from an EMBL/GenBank/DDBJ whole genome shotgun (WGS) entry which is preliminary data.</text>
</comment>
<reference evidence="1" key="1">
    <citation type="submission" date="2022-07" db="EMBL/GenBank/DDBJ databases">
        <title>Genome analysis of Parmales, a sister group of diatoms, reveals the evolutionary specialization of diatoms from phago-mixotrophs to photoautotrophs.</title>
        <authorList>
            <person name="Ban H."/>
            <person name="Sato S."/>
            <person name="Yoshikawa S."/>
            <person name="Kazumasa Y."/>
            <person name="Nakamura Y."/>
            <person name="Ichinomiya M."/>
            <person name="Saitoh K."/>
            <person name="Sato N."/>
            <person name="Blanc-Mathieu R."/>
            <person name="Endo H."/>
            <person name="Kuwata A."/>
            <person name="Ogata H."/>
        </authorList>
    </citation>
    <scope>NUCLEOTIDE SEQUENCE</scope>
</reference>